<dbReference type="OrthoDB" id="5807119at2759"/>
<name>A0A0M3KKJ6_ANISI</name>
<evidence type="ECO:0000313" key="1">
    <source>
        <dbReference type="EMBL" id="VDK80823.1"/>
    </source>
</evidence>
<accession>A0A0M3KKJ6</accession>
<reference evidence="3" key="1">
    <citation type="submission" date="2017-02" db="UniProtKB">
        <authorList>
            <consortium name="WormBaseParasite"/>
        </authorList>
    </citation>
    <scope>IDENTIFICATION</scope>
</reference>
<keyword evidence="2" id="KW-1185">Reference proteome</keyword>
<dbReference type="EMBL" id="UYRR01041246">
    <property type="protein sequence ID" value="VDK80823.1"/>
    <property type="molecule type" value="Genomic_DNA"/>
</dbReference>
<evidence type="ECO:0000313" key="2">
    <source>
        <dbReference type="Proteomes" id="UP000267096"/>
    </source>
</evidence>
<sequence>MMKTRLVESLSHQLEEADKQAITESGRHQKEREAFQERLLELGRVAERVPLLEFEIERLQQVV</sequence>
<gene>
    <name evidence="1" type="ORF">ASIM_LOCUS20894</name>
</gene>
<protein>
    <submittedName>
        <fullName evidence="3">Serine--tRNA ligase</fullName>
    </submittedName>
</protein>
<dbReference type="Proteomes" id="UP000267096">
    <property type="component" value="Unassembled WGS sequence"/>
</dbReference>
<evidence type="ECO:0000313" key="3">
    <source>
        <dbReference type="WBParaSite" id="ASIM_0002152701-mRNA-1"/>
    </source>
</evidence>
<organism evidence="3">
    <name type="scientific">Anisakis simplex</name>
    <name type="common">Herring worm</name>
    <dbReference type="NCBI Taxonomy" id="6269"/>
    <lineage>
        <taxon>Eukaryota</taxon>
        <taxon>Metazoa</taxon>
        <taxon>Ecdysozoa</taxon>
        <taxon>Nematoda</taxon>
        <taxon>Chromadorea</taxon>
        <taxon>Rhabditida</taxon>
        <taxon>Spirurina</taxon>
        <taxon>Ascaridomorpha</taxon>
        <taxon>Ascaridoidea</taxon>
        <taxon>Anisakidae</taxon>
        <taxon>Anisakis</taxon>
        <taxon>Anisakis simplex complex</taxon>
    </lineage>
</organism>
<reference evidence="1 2" key="2">
    <citation type="submission" date="2018-11" db="EMBL/GenBank/DDBJ databases">
        <authorList>
            <consortium name="Pathogen Informatics"/>
        </authorList>
    </citation>
    <scope>NUCLEOTIDE SEQUENCE [LARGE SCALE GENOMIC DNA]</scope>
</reference>
<proteinExistence type="predicted"/>
<dbReference type="AlphaFoldDB" id="A0A0M3KKJ6"/>
<dbReference type="WBParaSite" id="ASIM_0002152701-mRNA-1">
    <property type="protein sequence ID" value="ASIM_0002152701-mRNA-1"/>
    <property type="gene ID" value="ASIM_0002152701"/>
</dbReference>